<comment type="caution">
    <text evidence="2">The sequence shown here is derived from an EMBL/GenBank/DDBJ whole genome shotgun (WGS) entry which is preliminary data.</text>
</comment>
<reference evidence="2" key="1">
    <citation type="submission" date="2021-10" db="EMBL/GenBank/DDBJ databases">
        <title>Melipona bicolor Genome sequencing and assembly.</title>
        <authorList>
            <person name="Araujo N.S."/>
            <person name="Arias M.C."/>
        </authorList>
    </citation>
    <scope>NUCLEOTIDE SEQUENCE</scope>
    <source>
        <strain evidence="2">USP_2M_L1-L4_2017</strain>
        <tissue evidence="2">Whole body</tissue>
    </source>
</reference>
<protein>
    <submittedName>
        <fullName evidence="2">Uncharacterized protein</fullName>
    </submittedName>
</protein>
<evidence type="ECO:0000313" key="2">
    <source>
        <dbReference type="EMBL" id="KAK1137148.1"/>
    </source>
</evidence>
<keyword evidence="3" id="KW-1185">Reference proteome</keyword>
<feature type="compositionally biased region" description="Basic and acidic residues" evidence="1">
    <location>
        <begin position="67"/>
        <end position="80"/>
    </location>
</feature>
<evidence type="ECO:0000313" key="3">
    <source>
        <dbReference type="Proteomes" id="UP001177670"/>
    </source>
</evidence>
<accession>A0AA40KY21</accession>
<gene>
    <name evidence="2" type="ORF">K0M31_001673</name>
</gene>
<organism evidence="2 3">
    <name type="scientific">Melipona bicolor</name>
    <dbReference type="NCBI Taxonomy" id="60889"/>
    <lineage>
        <taxon>Eukaryota</taxon>
        <taxon>Metazoa</taxon>
        <taxon>Ecdysozoa</taxon>
        <taxon>Arthropoda</taxon>
        <taxon>Hexapoda</taxon>
        <taxon>Insecta</taxon>
        <taxon>Pterygota</taxon>
        <taxon>Neoptera</taxon>
        <taxon>Endopterygota</taxon>
        <taxon>Hymenoptera</taxon>
        <taxon>Apocrita</taxon>
        <taxon>Aculeata</taxon>
        <taxon>Apoidea</taxon>
        <taxon>Anthophila</taxon>
        <taxon>Apidae</taxon>
        <taxon>Melipona</taxon>
    </lineage>
</organism>
<dbReference type="Proteomes" id="UP001177670">
    <property type="component" value="Unassembled WGS sequence"/>
</dbReference>
<name>A0AA40KY21_9HYME</name>
<sequence length="95" mass="10693">MHPASTELRSDERRRSRATRQIRARASFDGGVSRIAGGFELVCMEGSSDARVFQDGNKFQSNLSEIGKSEQKSSDPDRKRNYNWTPDSGKLCCYT</sequence>
<evidence type="ECO:0000256" key="1">
    <source>
        <dbReference type="SAM" id="MobiDB-lite"/>
    </source>
</evidence>
<feature type="region of interest" description="Disordered" evidence="1">
    <location>
        <begin position="1"/>
        <end position="22"/>
    </location>
</feature>
<proteinExistence type="predicted"/>
<feature type="region of interest" description="Disordered" evidence="1">
    <location>
        <begin position="62"/>
        <end position="83"/>
    </location>
</feature>
<dbReference type="AlphaFoldDB" id="A0AA40KY21"/>
<dbReference type="EMBL" id="JAHYIQ010000001">
    <property type="protein sequence ID" value="KAK1137148.1"/>
    <property type="molecule type" value="Genomic_DNA"/>
</dbReference>